<dbReference type="Proteomes" id="UP000289257">
    <property type="component" value="Unassembled WGS sequence"/>
</dbReference>
<evidence type="ECO:0000256" key="1">
    <source>
        <dbReference type="SAM" id="Phobius"/>
    </source>
</evidence>
<name>A0A4Q0AI12_9BACT</name>
<protein>
    <submittedName>
        <fullName evidence="2">Uncharacterized protein</fullName>
    </submittedName>
</protein>
<reference evidence="2" key="1">
    <citation type="submission" date="2019-01" db="EMBL/GenBank/DDBJ databases">
        <title>Genomic signatures and co-occurrence patterns of the ultra-small Saccharimodia (Patescibacteria phylum) suggest a symbiotic lifestyle.</title>
        <authorList>
            <person name="Lemos L."/>
            <person name="Medeiros J."/>
            <person name="Andreote F."/>
            <person name="Fernandes G."/>
            <person name="Varani A."/>
            <person name="Oliveira G."/>
            <person name="Pylro V."/>
        </authorList>
    </citation>
    <scope>NUCLEOTIDE SEQUENCE [LARGE SCALE GENOMIC DNA]</scope>
    <source>
        <strain evidence="2">AMD02</strain>
    </source>
</reference>
<keyword evidence="1" id="KW-1133">Transmembrane helix</keyword>
<evidence type="ECO:0000313" key="2">
    <source>
        <dbReference type="EMBL" id="RWZ78670.1"/>
    </source>
</evidence>
<comment type="caution">
    <text evidence="2">The sequence shown here is derived from an EMBL/GenBank/DDBJ whole genome shotgun (WGS) entry which is preliminary data.</text>
</comment>
<keyword evidence="3" id="KW-1185">Reference proteome</keyword>
<accession>A0A4Q0AI12</accession>
<feature type="transmembrane region" description="Helical" evidence="1">
    <location>
        <begin position="86"/>
        <end position="104"/>
    </location>
</feature>
<gene>
    <name evidence="2" type="ORF">EOT05_02895</name>
</gene>
<keyword evidence="1" id="KW-0812">Transmembrane</keyword>
<feature type="transmembrane region" description="Helical" evidence="1">
    <location>
        <begin position="6"/>
        <end position="26"/>
    </location>
</feature>
<organism evidence="2 3">
    <name type="scientific">Candidatus Microsaccharimonas sossegonensis</name>
    <dbReference type="NCBI Taxonomy" id="2506948"/>
    <lineage>
        <taxon>Bacteria</taxon>
        <taxon>Candidatus Saccharimonadota</taxon>
        <taxon>Candidatus Saccharimonadia</taxon>
        <taxon>Candidatus Saccharimonadales</taxon>
        <taxon>Candidatus Saccharimonadaceae</taxon>
        <taxon>Candidatus Microsaccharimonas</taxon>
    </lineage>
</organism>
<keyword evidence="1" id="KW-0472">Membrane</keyword>
<proteinExistence type="predicted"/>
<evidence type="ECO:0000313" key="3">
    <source>
        <dbReference type="Proteomes" id="UP000289257"/>
    </source>
</evidence>
<dbReference type="AlphaFoldDB" id="A0A4Q0AI12"/>
<dbReference type="EMBL" id="SCKX01000001">
    <property type="protein sequence ID" value="RWZ78670.1"/>
    <property type="molecule type" value="Genomic_DNA"/>
</dbReference>
<sequence length="106" mass="11303">MGGIVGAIATLVILAGLLLIDASIWWRLILIIPASGSATGFLQDALHICAGFGMKGTYNVINSAGVVNDVDLEEFRLKDKRKALNIVMWSGLIGIAFSVLSLFISR</sequence>